<gene>
    <name evidence="2" type="ORF">CTheo_9157</name>
</gene>
<feature type="compositionally biased region" description="Acidic residues" evidence="1">
    <location>
        <begin position="12"/>
        <end position="40"/>
    </location>
</feature>
<keyword evidence="3" id="KW-1185">Reference proteome</keyword>
<dbReference type="EMBL" id="SSOP01001131">
    <property type="protein sequence ID" value="KAB5587405.1"/>
    <property type="molecule type" value="Genomic_DNA"/>
</dbReference>
<evidence type="ECO:0000313" key="3">
    <source>
        <dbReference type="Proteomes" id="UP000383932"/>
    </source>
</evidence>
<accession>A0A5N5Q670</accession>
<dbReference type="AlphaFoldDB" id="A0A5N5Q670"/>
<protein>
    <submittedName>
        <fullName evidence="2">Uncharacterized protein</fullName>
    </submittedName>
</protein>
<organism evidence="2 3">
    <name type="scientific">Ceratobasidium theobromae</name>
    <dbReference type="NCBI Taxonomy" id="1582974"/>
    <lineage>
        <taxon>Eukaryota</taxon>
        <taxon>Fungi</taxon>
        <taxon>Dikarya</taxon>
        <taxon>Basidiomycota</taxon>
        <taxon>Agaricomycotina</taxon>
        <taxon>Agaricomycetes</taxon>
        <taxon>Cantharellales</taxon>
        <taxon>Ceratobasidiaceae</taxon>
        <taxon>Ceratobasidium</taxon>
    </lineage>
</organism>
<dbReference type="Proteomes" id="UP000383932">
    <property type="component" value="Unassembled WGS sequence"/>
</dbReference>
<evidence type="ECO:0000313" key="2">
    <source>
        <dbReference type="EMBL" id="KAB5587405.1"/>
    </source>
</evidence>
<comment type="caution">
    <text evidence="2">The sequence shown here is derived from an EMBL/GenBank/DDBJ whole genome shotgun (WGS) entry which is preliminary data.</text>
</comment>
<feature type="region of interest" description="Disordered" evidence="1">
    <location>
        <begin position="1"/>
        <end position="41"/>
    </location>
</feature>
<reference evidence="2 3" key="1">
    <citation type="journal article" date="2019" name="Fungal Biol. Biotechnol.">
        <title>Draft genome sequence of fastidious pathogen Ceratobasidium theobromae, which causes vascular-streak dieback in Theobroma cacao.</title>
        <authorList>
            <person name="Ali S.S."/>
            <person name="Asman A."/>
            <person name="Shao J."/>
            <person name="Firmansyah A.P."/>
            <person name="Susilo A.W."/>
            <person name="Rosmana A."/>
            <person name="McMahon P."/>
            <person name="Junaid M."/>
            <person name="Guest D."/>
            <person name="Kheng T.Y."/>
            <person name="Meinhardt L.W."/>
            <person name="Bailey B.A."/>
        </authorList>
    </citation>
    <scope>NUCLEOTIDE SEQUENCE [LARGE SCALE GENOMIC DNA]</scope>
    <source>
        <strain evidence="2 3">CT2</strain>
    </source>
</reference>
<sequence>MGQPVLASSEDWLSEDEEPDVGDEAMMADDEESVSSEEPDTPAFDAFQWANEPVHEWSVAANLGPEWVVNDTYKLAPLPSQDPSAEVSDFELNAELAGEPPAAAEPASGTWGSEIDPTFFGSSPTEWATLVLETGQATKSSRTPPLLQTLGTLPLMALLDGLMRLSATPASSKMPSIVLRSSQSPS</sequence>
<feature type="region of interest" description="Disordered" evidence="1">
    <location>
        <begin position="99"/>
        <end position="118"/>
    </location>
</feature>
<evidence type="ECO:0000256" key="1">
    <source>
        <dbReference type="SAM" id="MobiDB-lite"/>
    </source>
</evidence>
<proteinExistence type="predicted"/>
<name>A0A5N5Q670_9AGAM</name>